<dbReference type="Proteomes" id="UP001230951">
    <property type="component" value="Unassembled WGS sequence"/>
</dbReference>
<gene>
    <name evidence="2" type="ORF">J2S90_002767</name>
    <name evidence="3" type="ORF">J2S93_003135</name>
</gene>
<protein>
    <submittedName>
        <fullName evidence="2">Uncharacterized protein</fullName>
    </submittedName>
</protein>
<organism evidence="2 5">
    <name type="scientific">Arthrobacter bambusae</name>
    <dbReference type="NCBI Taxonomy" id="1338426"/>
    <lineage>
        <taxon>Bacteria</taxon>
        <taxon>Bacillati</taxon>
        <taxon>Actinomycetota</taxon>
        <taxon>Actinomycetes</taxon>
        <taxon>Micrococcales</taxon>
        <taxon>Micrococcaceae</taxon>
        <taxon>Arthrobacter</taxon>
    </lineage>
</organism>
<keyword evidence="1" id="KW-1133">Transmembrane helix</keyword>
<proteinExistence type="predicted"/>
<evidence type="ECO:0000313" key="2">
    <source>
        <dbReference type="EMBL" id="MDP9905796.1"/>
    </source>
</evidence>
<dbReference type="Proteomes" id="UP001242995">
    <property type="component" value="Unassembled WGS sequence"/>
</dbReference>
<dbReference type="EMBL" id="JAUSRG010000007">
    <property type="protein sequence ID" value="MDP9905796.1"/>
    <property type="molecule type" value="Genomic_DNA"/>
</dbReference>
<comment type="caution">
    <text evidence="2">The sequence shown here is derived from an EMBL/GenBank/DDBJ whole genome shotgun (WGS) entry which is preliminary data.</text>
</comment>
<feature type="transmembrane region" description="Helical" evidence="1">
    <location>
        <begin position="20"/>
        <end position="39"/>
    </location>
</feature>
<name>A0AAW8DIC1_9MICC</name>
<reference evidence="2 4" key="1">
    <citation type="submission" date="2023-07" db="EMBL/GenBank/DDBJ databases">
        <title>Sorghum-associated microbial communities from plants grown in Nebraska, USA.</title>
        <authorList>
            <person name="Schachtman D."/>
        </authorList>
    </citation>
    <scope>NUCLEOTIDE SEQUENCE</scope>
    <source>
        <strain evidence="2">DS1006</strain>
        <strain evidence="3 4">DS1016</strain>
    </source>
</reference>
<keyword evidence="4" id="KW-1185">Reference proteome</keyword>
<keyword evidence="1" id="KW-0812">Transmembrane</keyword>
<evidence type="ECO:0000256" key="1">
    <source>
        <dbReference type="SAM" id="Phobius"/>
    </source>
</evidence>
<sequence>MLYYLDELLTAMDATPGRRWFNLASAVLTVVIFGALARAGVSSWVIVPAVCIEFLCHGALVAVWARKDAFDAYKQSERACEP</sequence>
<feature type="transmembrane region" description="Helical" evidence="1">
    <location>
        <begin position="45"/>
        <end position="65"/>
    </location>
</feature>
<dbReference type="AlphaFoldDB" id="A0AAW8DIC1"/>
<evidence type="ECO:0000313" key="4">
    <source>
        <dbReference type="Proteomes" id="UP001230951"/>
    </source>
</evidence>
<accession>A0AAW8DIC1</accession>
<keyword evidence="1" id="KW-0472">Membrane</keyword>
<dbReference type="EMBL" id="JAUSTF010000007">
    <property type="protein sequence ID" value="MDQ0181696.1"/>
    <property type="molecule type" value="Genomic_DNA"/>
</dbReference>
<evidence type="ECO:0000313" key="3">
    <source>
        <dbReference type="EMBL" id="MDQ0181696.1"/>
    </source>
</evidence>
<evidence type="ECO:0000313" key="5">
    <source>
        <dbReference type="Proteomes" id="UP001242995"/>
    </source>
</evidence>